<dbReference type="Proteomes" id="UP000184386">
    <property type="component" value="Unassembled WGS sequence"/>
</dbReference>
<keyword evidence="2" id="KW-0436">Ligase</keyword>
<evidence type="ECO:0000256" key="1">
    <source>
        <dbReference type="SAM" id="Phobius"/>
    </source>
</evidence>
<keyword evidence="3" id="KW-1185">Reference proteome</keyword>
<dbReference type="GO" id="GO:0016874">
    <property type="term" value="F:ligase activity"/>
    <property type="evidence" value="ECO:0007669"/>
    <property type="project" value="UniProtKB-KW"/>
</dbReference>
<dbReference type="InterPro" id="IPR042099">
    <property type="entry name" value="ANL_N_sf"/>
</dbReference>
<keyword evidence="1" id="KW-0472">Membrane</keyword>
<dbReference type="RefSeq" id="WP_073271922.1">
    <property type="nucleotide sequence ID" value="NZ_FRAC01000006.1"/>
</dbReference>
<sequence>MKIVILGLYYRLPVFMQNLAVSLYGLMLYQQRYTGVYKRYRKKYARNSHEDLKREQKIQNKKFLRLLHYAAANSPFYREFYKDVPLDEIRTAADIGKLPILHKDMLRDNLDRIYTIPKRKSLIFYTGGTTGVPLEVRKRKADVRKRMAYLDAYKLSFGFENNKMKSARFFGKKIVADSPKKPVFWRTNYAGRQRLYSTYHLTEENLPYYVADLNRYKPAAIDGFVSAVYTVAKYMEDNGIKSAFTPKAVFTTSETVLPLHRETIERVFGCPLSDQYASNEGAPFIIQCRCGSYHEALDTGIFEHIPAEGGVKLLVTGFDTFGTPLIRYDIGDMIITTDKDRACACKSSHPVIAGISGRDTAFLITEKGRFSQVQLSVLVSSLSKTVSQMQFIQKKDGGIHVLCIGKEKNKENSSDKLLTALGQFFGTGTKITLEFTDSLYRLSSGKFQLIVKEEWMKEGKQRSYTQE</sequence>
<dbReference type="AlphaFoldDB" id="A0A1M6JQJ7"/>
<dbReference type="Gene3D" id="3.40.50.12780">
    <property type="entry name" value="N-terminal domain of ligase-like"/>
    <property type="match status" value="1"/>
</dbReference>
<organism evidence="2 3">
    <name type="scientific">Anaerocolumna jejuensis DSM 15929</name>
    <dbReference type="NCBI Taxonomy" id="1121322"/>
    <lineage>
        <taxon>Bacteria</taxon>
        <taxon>Bacillati</taxon>
        <taxon>Bacillota</taxon>
        <taxon>Clostridia</taxon>
        <taxon>Lachnospirales</taxon>
        <taxon>Lachnospiraceae</taxon>
        <taxon>Anaerocolumna</taxon>
    </lineage>
</organism>
<evidence type="ECO:0000313" key="2">
    <source>
        <dbReference type="EMBL" id="SHJ48971.1"/>
    </source>
</evidence>
<accession>A0A1M6JQJ7</accession>
<dbReference type="PANTHER" id="PTHR36932">
    <property type="entry name" value="CAPSULAR POLYSACCHARIDE BIOSYNTHESIS PROTEIN"/>
    <property type="match status" value="1"/>
</dbReference>
<name>A0A1M6JQJ7_9FIRM</name>
<feature type="transmembrane region" description="Helical" evidence="1">
    <location>
        <begin position="12"/>
        <end position="29"/>
    </location>
</feature>
<dbReference type="STRING" id="1121322.SAMN02745136_00168"/>
<reference evidence="2 3" key="1">
    <citation type="submission" date="2016-11" db="EMBL/GenBank/DDBJ databases">
        <authorList>
            <person name="Jaros S."/>
            <person name="Januszkiewicz K."/>
            <person name="Wedrychowicz H."/>
        </authorList>
    </citation>
    <scope>NUCLEOTIDE SEQUENCE [LARGE SCALE GENOMIC DNA]</scope>
    <source>
        <strain evidence="2 3">DSM 15929</strain>
    </source>
</reference>
<dbReference type="OrthoDB" id="580775at2"/>
<keyword evidence="1" id="KW-1133">Transmembrane helix</keyword>
<dbReference type="SUPFAM" id="SSF56801">
    <property type="entry name" value="Acetyl-CoA synthetase-like"/>
    <property type="match status" value="1"/>
</dbReference>
<protein>
    <submittedName>
        <fullName evidence="2">Phenylacetate-CoA ligase</fullName>
    </submittedName>
</protein>
<evidence type="ECO:0000313" key="3">
    <source>
        <dbReference type="Proteomes" id="UP000184386"/>
    </source>
</evidence>
<keyword evidence="1" id="KW-0812">Transmembrane</keyword>
<gene>
    <name evidence="2" type="ORF">SAMN02745136_00168</name>
</gene>
<dbReference type="InterPro" id="IPR053158">
    <property type="entry name" value="CapK_Type1_Caps_Biosynth"/>
</dbReference>
<proteinExistence type="predicted"/>
<dbReference type="PANTHER" id="PTHR36932:SF1">
    <property type="entry name" value="CAPSULAR POLYSACCHARIDE BIOSYNTHESIS PROTEIN"/>
    <property type="match status" value="1"/>
</dbReference>
<dbReference type="EMBL" id="FRAC01000006">
    <property type="protein sequence ID" value="SHJ48971.1"/>
    <property type="molecule type" value="Genomic_DNA"/>
</dbReference>